<dbReference type="Gene3D" id="3.10.10.10">
    <property type="entry name" value="HIV Type 1 Reverse Transcriptase, subunit A, domain 1"/>
    <property type="match status" value="1"/>
</dbReference>
<proteinExistence type="predicted"/>
<dbReference type="InterPro" id="IPR043502">
    <property type="entry name" value="DNA/RNA_pol_sf"/>
</dbReference>
<dbReference type="InterPro" id="IPR005162">
    <property type="entry name" value="Retrotrans_gag_dom"/>
</dbReference>
<dbReference type="InterPro" id="IPR043128">
    <property type="entry name" value="Rev_trsase/Diguanyl_cyclase"/>
</dbReference>
<evidence type="ECO:0000256" key="1">
    <source>
        <dbReference type="SAM" id="MobiDB-lite"/>
    </source>
</evidence>
<feature type="region of interest" description="Disordered" evidence="1">
    <location>
        <begin position="300"/>
        <end position="392"/>
    </location>
</feature>
<dbReference type="Gene3D" id="3.30.70.270">
    <property type="match status" value="1"/>
</dbReference>
<feature type="domain" description="Reverse transcriptase" evidence="2">
    <location>
        <begin position="698"/>
        <end position="877"/>
    </location>
</feature>
<dbReference type="PANTHER" id="PTHR24559:SF450">
    <property type="entry name" value="RNA-DIRECTED DNA POLYMERASE HOMOLOG"/>
    <property type="match status" value="1"/>
</dbReference>
<evidence type="ECO:0000259" key="2">
    <source>
        <dbReference type="PROSITE" id="PS50878"/>
    </source>
</evidence>
<reference evidence="4" key="2">
    <citation type="submission" date="2025-08" db="UniProtKB">
        <authorList>
            <consortium name="RefSeq"/>
        </authorList>
    </citation>
    <scope>IDENTIFICATION</scope>
    <source>
        <tissue evidence="4">Leaf</tissue>
    </source>
</reference>
<evidence type="ECO:0000313" key="3">
    <source>
        <dbReference type="Proteomes" id="UP000813463"/>
    </source>
</evidence>
<dbReference type="Proteomes" id="UP000813463">
    <property type="component" value="Chromosome 6"/>
</dbReference>
<dbReference type="Pfam" id="PF03732">
    <property type="entry name" value="Retrotrans_gag"/>
    <property type="match status" value="1"/>
</dbReference>
<accession>A0ABM3QUD3</accession>
<organism evidence="3 4">
    <name type="scientific">Spinacia oleracea</name>
    <name type="common">Spinach</name>
    <dbReference type="NCBI Taxonomy" id="3562"/>
    <lineage>
        <taxon>Eukaryota</taxon>
        <taxon>Viridiplantae</taxon>
        <taxon>Streptophyta</taxon>
        <taxon>Embryophyta</taxon>
        <taxon>Tracheophyta</taxon>
        <taxon>Spermatophyta</taxon>
        <taxon>Magnoliopsida</taxon>
        <taxon>eudicotyledons</taxon>
        <taxon>Gunneridae</taxon>
        <taxon>Pentapetalae</taxon>
        <taxon>Caryophyllales</taxon>
        <taxon>Chenopodiaceae</taxon>
        <taxon>Chenopodioideae</taxon>
        <taxon>Anserineae</taxon>
        <taxon>Spinacia</taxon>
    </lineage>
</organism>
<keyword evidence="3" id="KW-1185">Reference proteome</keyword>
<reference evidence="3" key="1">
    <citation type="journal article" date="2021" name="Nat. Commun.">
        <title>Genomic analyses provide insights into spinach domestication and the genetic basis of agronomic traits.</title>
        <authorList>
            <person name="Cai X."/>
            <person name="Sun X."/>
            <person name="Xu C."/>
            <person name="Sun H."/>
            <person name="Wang X."/>
            <person name="Ge C."/>
            <person name="Zhang Z."/>
            <person name="Wang Q."/>
            <person name="Fei Z."/>
            <person name="Jiao C."/>
            <person name="Wang Q."/>
        </authorList>
    </citation>
    <scope>NUCLEOTIDE SEQUENCE [LARGE SCALE GENOMIC DNA]</scope>
    <source>
        <strain evidence="3">cv. Varoflay</strain>
    </source>
</reference>
<dbReference type="InterPro" id="IPR000477">
    <property type="entry name" value="RT_dom"/>
</dbReference>
<dbReference type="InterPro" id="IPR021109">
    <property type="entry name" value="Peptidase_aspartic_dom_sf"/>
</dbReference>
<feature type="compositionally biased region" description="Polar residues" evidence="1">
    <location>
        <begin position="368"/>
        <end position="384"/>
    </location>
</feature>
<dbReference type="CDD" id="cd01647">
    <property type="entry name" value="RT_LTR"/>
    <property type="match status" value="1"/>
</dbReference>
<dbReference type="CDD" id="cd00303">
    <property type="entry name" value="retropepsin_like"/>
    <property type="match status" value="1"/>
</dbReference>
<dbReference type="SUPFAM" id="SSF56672">
    <property type="entry name" value="DNA/RNA polymerases"/>
    <property type="match status" value="1"/>
</dbReference>
<dbReference type="Pfam" id="PF08284">
    <property type="entry name" value="RVP_2"/>
    <property type="match status" value="1"/>
</dbReference>
<dbReference type="Gene3D" id="2.40.70.10">
    <property type="entry name" value="Acid Proteases"/>
    <property type="match status" value="1"/>
</dbReference>
<feature type="compositionally biased region" description="Low complexity" evidence="1">
    <location>
        <begin position="343"/>
        <end position="367"/>
    </location>
</feature>
<dbReference type="SUPFAM" id="SSF50630">
    <property type="entry name" value="Acid proteases"/>
    <property type="match status" value="1"/>
</dbReference>
<dbReference type="InterPro" id="IPR053134">
    <property type="entry name" value="RNA-dir_DNA_polymerase"/>
</dbReference>
<name>A0ABM3QUD3_SPIOL</name>
<evidence type="ECO:0000313" key="4">
    <source>
        <dbReference type="RefSeq" id="XP_056686977.1"/>
    </source>
</evidence>
<dbReference type="GeneID" id="130462545"/>
<sequence>MVQSNTQRIDAIEGGLAEVSQRMSTMEEKVQQLLTEGTEAFQKTIAENFVAKSAEDTQKTQEAVAAATTRLEGRIDRFREEQVSQMALMKRDQEKFQQEVKTLLTTQKETVAQQQVSEQEEVRSDNWVEKNRNFEGGGGHWKYRKLDMPLFEGSDPDGWILRGEKYFDFYKLSETEKMDAAVVSMEGDALRWFTFESRRRPMRTWPELKARVLAKYRPTNAGTLHEQWLATTQTTTVAEYMRKFIDLVSPLDDVPESILLGQFINGLKEDIKSEIRVLNPYTLDQAMDLATRVEERNRVRRNGYANHKSGQFSYFSRGPIASNPPPTTSGAQNQILNPSHYNPMSKPTTFKTPTPSGSYGSSPNTNPVNPTRSISVNSRNSGTVETKRLTERELQEKKAKGLCFRCDERWGIGHQCKRKEMSVILIDEEDDDGGELDGELGREFQSMEMPPEEESPAVLSINSIVGFTNPKTLKMVGLINDNEVVVMVDPGATHNFISLRAVEKLKILVAESADFGVSLGNGEAVRGSGVCRGVRLTLNNEIVVQEDFLPLELGNSDVILGIQWLEKLGPVVTNWKTQIMKYQIGGSTVTLVGDPSLSRSKISLKAMIKVLRKEGGGILVEFNNLNEEGHKSGEYPDFLRRALEEYERVFAVPTGLPPRREQEHAILLKEGSNPVSVRPYRYPQIQKDEIERLIREMIEAGIIRPSISPFSSPVLLVKKKDGSWRFCVDYRALNKETVPDKYPIPVIDELLDELHGAKVFSKLDLRAGYHQIRVKEADIHKTAFRTHEGHYEFLVMPFGLTNAPATFQSLMNEVFRSYLRKFVLVFFDDILVYSNCEAEHEHHMRIVLSVLAEHQLYANYKKCEFGRGEVAYLGHVISGEGVAVDQEKIRDNTKDRKGGIQTETATHVQNTPGVSCVPTQASGRGAS</sequence>
<feature type="compositionally biased region" description="Polar residues" evidence="1">
    <location>
        <begin position="328"/>
        <end position="342"/>
    </location>
</feature>
<dbReference type="PANTHER" id="PTHR24559">
    <property type="entry name" value="TRANSPOSON TY3-I GAG-POL POLYPROTEIN"/>
    <property type="match status" value="1"/>
</dbReference>
<dbReference type="Pfam" id="PF00078">
    <property type="entry name" value="RVT_1"/>
    <property type="match status" value="1"/>
</dbReference>
<protein>
    <recommendedName>
        <fullName evidence="2">Reverse transcriptase domain-containing protein</fullName>
    </recommendedName>
</protein>
<dbReference type="RefSeq" id="XP_056686977.1">
    <property type="nucleotide sequence ID" value="XM_056830999.1"/>
</dbReference>
<gene>
    <name evidence="4" type="primary">LOC130462545</name>
</gene>
<dbReference type="PROSITE" id="PS50878">
    <property type="entry name" value="RT_POL"/>
    <property type="match status" value="1"/>
</dbReference>